<dbReference type="NCBIfam" id="TIGR03127">
    <property type="entry name" value="RuMP_HxlB"/>
    <property type="match status" value="1"/>
</dbReference>
<dbReference type="InterPro" id="IPR017552">
    <property type="entry name" value="PHI/rmpB"/>
</dbReference>
<name>A0A0M3Q8X1_9CORY</name>
<dbReference type="InterPro" id="IPR046348">
    <property type="entry name" value="SIS_dom_sf"/>
</dbReference>
<evidence type="ECO:0000259" key="2">
    <source>
        <dbReference type="PROSITE" id="PS51464"/>
    </source>
</evidence>
<sequence length="192" mass="19723">MLVQQQSPADSLVAITAEISHACAEVVSAAHLSLDAAASRIEASSRVFVSAAGRSGLALQMFAMRLTHLGHDAHVVGTATSPSIGVGDVLVTASGSGATGSVIAVAEKAKTAGAQVVAITAHPASPLAALADELVVIPAAIKTDRSHDQSVQYAGSLFEQLVVVLGDALFTALWHRSGQEEKDLWSRHSNLE</sequence>
<dbReference type="Gene3D" id="3.40.50.10490">
    <property type="entry name" value="Glucose-6-phosphate isomerase like protein, domain 1"/>
    <property type="match status" value="1"/>
</dbReference>
<dbReference type="PROSITE" id="PS51464">
    <property type="entry name" value="SIS"/>
    <property type="match status" value="1"/>
</dbReference>
<evidence type="ECO:0000256" key="1">
    <source>
        <dbReference type="ARBA" id="ARBA00009235"/>
    </source>
</evidence>
<dbReference type="AlphaFoldDB" id="A0A0M3Q8X1"/>
<dbReference type="GO" id="GO:0016853">
    <property type="term" value="F:isomerase activity"/>
    <property type="evidence" value="ECO:0007669"/>
    <property type="project" value="UniProtKB-KW"/>
</dbReference>
<dbReference type="PANTHER" id="PTHR43443">
    <property type="entry name" value="3-HEXULOSE-6-PHOSPHATE ISOMERASE"/>
    <property type="match status" value="1"/>
</dbReference>
<evidence type="ECO:0000313" key="4">
    <source>
        <dbReference type="Proteomes" id="UP000068067"/>
    </source>
</evidence>
<gene>
    <name evidence="3" type="ORF">CDES_00565</name>
</gene>
<dbReference type="InterPro" id="IPR001347">
    <property type="entry name" value="SIS_dom"/>
</dbReference>
<evidence type="ECO:0000313" key="3">
    <source>
        <dbReference type="EMBL" id="ALC04593.1"/>
    </source>
</evidence>
<dbReference type="PANTHER" id="PTHR43443:SF1">
    <property type="entry name" value="3-HEXULOSE-6-PHOSPHATE ISOMERASE"/>
    <property type="match status" value="1"/>
</dbReference>
<dbReference type="PATRIC" id="fig|931089.4.peg.114"/>
<organism evidence="3 4">
    <name type="scientific">Corynebacterium deserti GIMN1.010</name>
    <dbReference type="NCBI Taxonomy" id="931089"/>
    <lineage>
        <taxon>Bacteria</taxon>
        <taxon>Bacillati</taxon>
        <taxon>Actinomycetota</taxon>
        <taxon>Actinomycetes</taxon>
        <taxon>Mycobacteriales</taxon>
        <taxon>Corynebacteriaceae</taxon>
        <taxon>Corynebacterium</taxon>
    </lineage>
</organism>
<dbReference type="SUPFAM" id="SSF53697">
    <property type="entry name" value="SIS domain"/>
    <property type="match status" value="1"/>
</dbReference>
<protein>
    <submittedName>
        <fullName evidence="3">6-phospho 3-hexuloisomerase</fullName>
    </submittedName>
</protein>
<accession>A0A0M3Q8X1</accession>
<dbReference type="EMBL" id="CP009220">
    <property type="protein sequence ID" value="ALC04593.1"/>
    <property type="molecule type" value="Genomic_DNA"/>
</dbReference>
<dbReference type="STRING" id="931089.CDES_00565"/>
<keyword evidence="3" id="KW-0413">Isomerase</keyword>
<reference evidence="3 4" key="1">
    <citation type="submission" date="2014-08" db="EMBL/GenBank/DDBJ databases">
        <title>Complete genome sequence of Corynebacterium deserti GIMN1.010 (=DSM 45689), isolated from desert sand in western China.</title>
        <authorList>
            <person name="Ruckert C."/>
            <person name="Albersmeier A."/>
            <person name="Kalinowski J."/>
        </authorList>
    </citation>
    <scope>NUCLEOTIDE SEQUENCE [LARGE SCALE GENOMIC DNA]</scope>
    <source>
        <strain evidence="3 4">GIMN1.010</strain>
    </source>
</reference>
<dbReference type="KEGG" id="cdx:CDES_00565"/>
<keyword evidence="4" id="KW-1185">Reference proteome</keyword>
<feature type="domain" description="SIS" evidence="2">
    <location>
        <begin position="37"/>
        <end position="179"/>
    </location>
</feature>
<dbReference type="RefSeq" id="WP_053543801.1">
    <property type="nucleotide sequence ID" value="NZ_CP009220.1"/>
</dbReference>
<dbReference type="GO" id="GO:1901135">
    <property type="term" value="P:carbohydrate derivative metabolic process"/>
    <property type="evidence" value="ECO:0007669"/>
    <property type="project" value="InterPro"/>
</dbReference>
<dbReference type="OrthoDB" id="9797832at2"/>
<dbReference type="Proteomes" id="UP000068067">
    <property type="component" value="Chromosome"/>
</dbReference>
<dbReference type="GO" id="GO:0097367">
    <property type="term" value="F:carbohydrate derivative binding"/>
    <property type="evidence" value="ECO:0007669"/>
    <property type="project" value="InterPro"/>
</dbReference>
<dbReference type="CDD" id="cd05005">
    <property type="entry name" value="SIS_PHI"/>
    <property type="match status" value="1"/>
</dbReference>
<proteinExistence type="inferred from homology"/>
<comment type="similarity">
    <text evidence="1">Belongs to the SIS family. PHI subfamily.</text>
</comment>
<dbReference type="Pfam" id="PF01380">
    <property type="entry name" value="SIS"/>
    <property type="match status" value="1"/>
</dbReference>